<reference evidence="1" key="3">
    <citation type="submission" date="2024-01" db="EMBL/GenBank/DDBJ databases">
        <authorList>
            <person name="Coelho M.A."/>
            <person name="David-Palma M."/>
            <person name="Shea T."/>
            <person name="Sun S."/>
            <person name="Cuomo C.A."/>
            <person name="Heitman J."/>
        </authorList>
    </citation>
    <scope>NUCLEOTIDE SEQUENCE</scope>
    <source>
        <strain evidence="1">CBS 7841</strain>
    </source>
</reference>
<sequence length="217" mass="25299">MALHKKKVVVIGIGCSGKTLLAKHLSRALPGSSTIIHQDDLCPPAEKVPYSDQYPDLQDWDDPEHCIRWPEFRSLLRQVRETGKVGDYTSHDHLNKENKIGVDEKVFERCKQELDDLQEEQKSQRVELVWVIEVVDMLDIYIFLHVPYSLLKIRREQRQVYVMQRGVWVDPPGYFDKIVWPGYVKAHQDVFKDLKTGELELCWGPKGRDLPRDVLPL</sequence>
<keyword evidence="2" id="KW-1185">Reference proteome</keyword>
<dbReference type="InterPro" id="IPR027417">
    <property type="entry name" value="P-loop_NTPase"/>
</dbReference>
<gene>
    <name evidence="1" type="ORF">L203_102732</name>
</gene>
<dbReference type="SUPFAM" id="SSF52540">
    <property type="entry name" value="P-loop containing nucleoside triphosphate hydrolases"/>
    <property type="match status" value="1"/>
</dbReference>
<accession>A0AAJ8JSD5</accession>
<dbReference type="GeneID" id="91086943"/>
<proteinExistence type="predicted"/>
<dbReference type="KEGG" id="cdep:91086943"/>
<evidence type="ECO:0008006" key="3">
    <source>
        <dbReference type="Google" id="ProtNLM"/>
    </source>
</evidence>
<dbReference type="Gene3D" id="3.40.50.300">
    <property type="entry name" value="P-loop containing nucleotide triphosphate hydrolases"/>
    <property type="match status" value="1"/>
</dbReference>
<dbReference type="RefSeq" id="XP_066068249.1">
    <property type="nucleotide sequence ID" value="XM_066212152.1"/>
</dbReference>
<reference evidence="1" key="1">
    <citation type="submission" date="2016-06" db="EMBL/GenBank/DDBJ databases">
        <authorList>
            <person name="Cuomo C."/>
            <person name="Litvintseva A."/>
            <person name="Heitman J."/>
            <person name="Chen Y."/>
            <person name="Sun S."/>
            <person name="Springer D."/>
            <person name="Dromer F."/>
            <person name="Young S."/>
            <person name="Zeng Q."/>
            <person name="Chapman S."/>
            <person name="Gujja S."/>
            <person name="Saif S."/>
            <person name="Birren B."/>
        </authorList>
    </citation>
    <scope>NUCLEOTIDE SEQUENCE</scope>
    <source>
        <strain evidence="1">CBS 7841</strain>
    </source>
</reference>
<dbReference type="EMBL" id="CP143786">
    <property type="protein sequence ID" value="WVN87549.1"/>
    <property type="molecule type" value="Genomic_DNA"/>
</dbReference>
<organism evidence="1 2">
    <name type="scientific">Cryptococcus depauperatus CBS 7841</name>
    <dbReference type="NCBI Taxonomy" id="1295531"/>
    <lineage>
        <taxon>Eukaryota</taxon>
        <taxon>Fungi</taxon>
        <taxon>Dikarya</taxon>
        <taxon>Basidiomycota</taxon>
        <taxon>Agaricomycotina</taxon>
        <taxon>Tremellomycetes</taxon>
        <taxon>Tremellales</taxon>
        <taxon>Cryptococcaceae</taxon>
        <taxon>Cryptococcus</taxon>
    </lineage>
</organism>
<dbReference type="CDD" id="cd02024">
    <property type="entry name" value="NRK1"/>
    <property type="match status" value="1"/>
</dbReference>
<dbReference type="AlphaFoldDB" id="A0AAJ8JSD5"/>
<evidence type="ECO:0000313" key="2">
    <source>
        <dbReference type="Proteomes" id="UP000094043"/>
    </source>
</evidence>
<dbReference type="Proteomes" id="UP000094043">
    <property type="component" value="Chromosome 3"/>
</dbReference>
<evidence type="ECO:0000313" key="1">
    <source>
        <dbReference type="EMBL" id="WVN87549.1"/>
    </source>
</evidence>
<protein>
    <recommendedName>
        <fullName evidence="3">Nicotinamide riboside kinase</fullName>
    </recommendedName>
</protein>
<dbReference type="FunFam" id="3.40.50.300:FF:002582">
    <property type="entry name" value="Nicotinamide riboside kinase, variant"/>
    <property type="match status" value="1"/>
</dbReference>
<name>A0AAJ8JSD5_9TREE</name>
<reference evidence="1" key="2">
    <citation type="journal article" date="2022" name="Elife">
        <title>Obligate sexual reproduction of a homothallic fungus closely related to the Cryptococcus pathogenic species complex.</title>
        <authorList>
            <person name="Passer A.R."/>
            <person name="Clancey S.A."/>
            <person name="Shea T."/>
            <person name="David-Palma M."/>
            <person name="Averette A.F."/>
            <person name="Boekhout T."/>
            <person name="Porcel B.M."/>
            <person name="Nowrousian M."/>
            <person name="Cuomo C.A."/>
            <person name="Sun S."/>
            <person name="Heitman J."/>
            <person name="Coelho M.A."/>
        </authorList>
    </citation>
    <scope>NUCLEOTIDE SEQUENCE</scope>
    <source>
        <strain evidence="1">CBS 7841</strain>
    </source>
</reference>